<dbReference type="Gene3D" id="3.40.109.10">
    <property type="entry name" value="NADH Oxidase"/>
    <property type="match status" value="1"/>
</dbReference>
<dbReference type="RefSeq" id="WP_020004889.1">
    <property type="nucleotide sequence ID" value="NZ_JAUPBL010000002.1"/>
</dbReference>
<evidence type="ECO:0000313" key="3">
    <source>
        <dbReference type="Proteomes" id="UP001175147"/>
    </source>
</evidence>
<dbReference type="PANTHER" id="PTHR43745:SF2">
    <property type="entry name" value="NITROREDUCTASE MJ1384-RELATED"/>
    <property type="match status" value="1"/>
</dbReference>
<protein>
    <submittedName>
        <fullName evidence="2">SagB/ThcOx family dehydrogenase</fullName>
    </submittedName>
</protein>
<comment type="caution">
    <text evidence="2">The sequence shown here is derived from an EMBL/GenBank/DDBJ whole genome shotgun (WGS) entry which is preliminary data.</text>
</comment>
<dbReference type="EMBL" id="JAUPBM010000018">
    <property type="protein sequence ID" value="MDO7019679.1"/>
    <property type="molecule type" value="Genomic_DNA"/>
</dbReference>
<sequence>MGIIKKTDKKEKNNKTKKIEISKEELEAREIPLLFSIVNFSSNIPISMYADTIGIKTAESSYRGAMHSEANRNISEEYLLNSKKSPIDLSVLYNVSGYSSFPIDASLSNRILLEEEVHKKGNAVKLPPYKNINAPIGSVIRSRRSRRDFKGKPLTLSDLSTLLYYGDGISGDFDFKLNKDEYSTITFGDKYISKLRTAPSGGGLYPIYLYIAALNINNLDKGIYKYMPFTHSLEKIKLFSDKDLENYYNSNVFGGDIDLRKTALSIYYVYSLYENSRKYGDMALQFALIETGEITQNIQLTAAASGILACDIGGFNKTLSEEFLNIDGQTNHVVHLTLLSK</sequence>
<dbReference type="Pfam" id="PF00881">
    <property type="entry name" value="Nitroreductase"/>
    <property type="match status" value="1"/>
</dbReference>
<dbReference type="CDD" id="cd02142">
    <property type="entry name" value="McbC_SagB-like_oxidoreductase"/>
    <property type="match status" value="1"/>
</dbReference>
<reference evidence="2" key="1">
    <citation type="submission" date="2023-07" db="EMBL/GenBank/DDBJ databases">
        <title>Mucosal microbiota of week-old chicken and adult hens.</title>
        <authorList>
            <person name="Volf J."/>
            <person name="Karasova D."/>
            <person name="Crhanova M."/>
            <person name="Faldynova M."/>
            <person name="Prikrylova H."/>
            <person name="Zeman M."/>
            <person name="Babak V."/>
            <person name="Rajova J."/>
            <person name="Rychlik I."/>
        </authorList>
    </citation>
    <scope>NUCLEOTIDE SEQUENCE</scope>
    <source>
        <strain evidence="2">ET902</strain>
    </source>
</reference>
<evidence type="ECO:0000259" key="1">
    <source>
        <dbReference type="Pfam" id="PF00881"/>
    </source>
</evidence>
<dbReference type="NCBIfam" id="TIGR03605">
    <property type="entry name" value="antibiot_sagB"/>
    <property type="match status" value="1"/>
</dbReference>
<dbReference type="InterPro" id="IPR020051">
    <property type="entry name" value="SagB-type_dehydrogenase"/>
</dbReference>
<dbReference type="InterPro" id="IPR052544">
    <property type="entry name" value="Bacteriocin_Proc_Enz"/>
</dbReference>
<gene>
    <name evidence="2" type="ORF">Q5M86_02705</name>
</gene>
<keyword evidence="3" id="KW-1185">Reference proteome</keyword>
<name>A0ABT8YUW1_9SPIR</name>
<feature type="domain" description="Nitroreductase" evidence="1">
    <location>
        <begin position="140"/>
        <end position="332"/>
    </location>
</feature>
<dbReference type="Proteomes" id="UP001175147">
    <property type="component" value="Unassembled WGS sequence"/>
</dbReference>
<evidence type="ECO:0000313" key="2">
    <source>
        <dbReference type="EMBL" id="MDO7019679.1"/>
    </source>
</evidence>
<dbReference type="PANTHER" id="PTHR43745">
    <property type="entry name" value="NITROREDUCTASE MJ1384-RELATED"/>
    <property type="match status" value="1"/>
</dbReference>
<accession>A0ABT8YUW1</accession>
<proteinExistence type="predicted"/>
<dbReference type="InterPro" id="IPR029479">
    <property type="entry name" value="Nitroreductase"/>
</dbReference>
<dbReference type="SUPFAM" id="SSF55469">
    <property type="entry name" value="FMN-dependent nitroreductase-like"/>
    <property type="match status" value="1"/>
</dbReference>
<organism evidence="2 3">
    <name type="scientific">Brachyspira innocens</name>
    <dbReference type="NCBI Taxonomy" id="13264"/>
    <lineage>
        <taxon>Bacteria</taxon>
        <taxon>Pseudomonadati</taxon>
        <taxon>Spirochaetota</taxon>
        <taxon>Spirochaetia</taxon>
        <taxon>Brachyspirales</taxon>
        <taxon>Brachyspiraceae</taxon>
        <taxon>Brachyspira</taxon>
    </lineage>
</organism>
<dbReference type="InterPro" id="IPR000415">
    <property type="entry name" value="Nitroreductase-like"/>
</dbReference>